<dbReference type="SUPFAM" id="SSF48452">
    <property type="entry name" value="TPR-like"/>
    <property type="match status" value="1"/>
</dbReference>
<keyword evidence="4" id="KW-0472">Membrane</keyword>
<dbReference type="Pfam" id="PF07980">
    <property type="entry name" value="SusD_RagB"/>
    <property type="match status" value="1"/>
</dbReference>
<comment type="caution">
    <text evidence="8">The sequence shown here is derived from an EMBL/GenBank/DDBJ whole genome shotgun (WGS) entry which is preliminary data.</text>
</comment>
<dbReference type="InterPro" id="IPR012944">
    <property type="entry name" value="SusD_RagB_dom"/>
</dbReference>
<dbReference type="EMBL" id="BMKM01000003">
    <property type="protein sequence ID" value="GGE19964.1"/>
    <property type="molecule type" value="Genomic_DNA"/>
</dbReference>
<reference evidence="8" key="2">
    <citation type="submission" date="2020-09" db="EMBL/GenBank/DDBJ databases">
        <authorList>
            <person name="Sun Q."/>
            <person name="Zhou Y."/>
        </authorList>
    </citation>
    <scope>NUCLEOTIDE SEQUENCE</scope>
    <source>
        <strain evidence="8">CGMCC 1.15966</strain>
    </source>
</reference>
<evidence type="ECO:0000259" key="7">
    <source>
        <dbReference type="Pfam" id="PF14322"/>
    </source>
</evidence>
<evidence type="ECO:0000259" key="6">
    <source>
        <dbReference type="Pfam" id="PF07980"/>
    </source>
</evidence>
<evidence type="ECO:0000256" key="3">
    <source>
        <dbReference type="ARBA" id="ARBA00022729"/>
    </source>
</evidence>
<accession>A0A8H9FYH8</accession>
<protein>
    <submittedName>
        <fullName evidence="8">Membrane protein</fullName>
    </submittedName>
</protein>
<sequence length="503" mass="57090">MNYIKHINRTIKITASVLAFSALMGCSDFLDESDPSNFTVENYFTKPEHARSSISAIYASLRNPMVSGFGGGTWMMLEFATGLAATDLGQAVNSYYVKDLRNTSDNGYGLDFWTTYYKGIGNANLSITYIPKISMDETEKKKLLGEAHFMRAFYYFNLVQMFGEIPLVTEAVSLTSEQLYPEQSSVEKVYELIVSDLKVAEGSGLPWADQSGKVNMGIIKSLMAKVYLTMAGFPLNKGAAYYDLSAKASEEVINSKQYQLFPTYADLHDPKKKNGVENIFSIQYKTQVIPSNWQVAIIPYNKNISAYSDETGGIYATKDFVESYDAKDLRRAEKQFFFTKFTHESDRSKEVNLGAYFLYKHFDELAQTSTTNSDLNWSILRYADVLLMHAEAANEVAGPSAKVYDAVNAIRKRAQLPNLAGLSKEQLREAIWKERWHELCYENITWFDMVRLRKAFNVTTKKFDNYVGHKFSYGPVVTERELLFPKPTAEIRNNSKLVQNKGY</sequence>
<feature type="domain" description="RagB/SusD" evidence="6">
    <location>
        <begin position="347"/>
        <end position="503"/>
    </location>
</feature>
<keyword evidence="3" id="KW-0732">Signal</keyword>
<keyword evidence="9" id="KW-1185">Reference proteome</keyword>
<keyword evidence="5" id="KW-0998">Cell outer membrane</keyword>
<comment type="similarity">
    <text evidence="2">Belongs to the SusD family.</text>
</comment>
<dbReference type="PROSITE" id="PS51257">
    <property type="entry name" value="PROKAR_LIPOPROTEIN"/>
    <property type="match status" value="1"/>
</dbReference>
<dbReference type="InterPro" id="IPR011990">
    <property type="entry name" value="TPR-like_helical_dom_sf"/>
</dbReference>
<dbReference type="Pfam" id="PF14322">
    <property type="entry name" value="SusD-like_3"/>
    <property type="match status" value="1"/>
</dbReference>
<reference evidence="8" key="1">
    <citation type="journal article" date="2014" name="Int. J. Syst. Evol. Microbiol.">
        <title>Complete genome sequence of Corynebacterium casei LMG S-19264T (=DSM 44701T), isolated from a smear-ripened cheese.</title>
        <authorList>
            <consortium name="US DOE Joint Genome Institute (JGI-PGF)"/>
            <person name="Walter F."/>
            <person name="Albersmeier A."/>
            <person name="Kalinowski J."/>
            <person name="Ruckert C."/>
        </authorList>
    </citation>
    <scope>NUCLEOTIDE SEQUENCE</scope>
    <source>
        <strain evidence="8">CGMCC 1.15966</strain>
    </source>
</reference>
<dbReference type="CDD" id="cd08977">
    <property type="entry name" value="SusD"/>
    <property type="match status" value="1"/>
</dbReference>
<comment type="subcellular location">
    <subcellularLocation>
        <location evidence="1">Cell outer membrane</location>
    </subcellularLocation>
</comment>
<evidence type="ECO:0000256" key="1">
    <source>
        <dbReference type="ARBA" id="ARBA00004442"/>
    </source>
</evidence>
<evidence type="ECO:0000313" key="9">
    <source>
        <dbReference type="Proteomes" id="UP000614460"/>
    </source>
</evidence>
<gene>
    <name evidence="8" type="ORF">GCM10011516_17020</name>
</gene>
<dbReference type="Gene3D" id="1.25.40.390">
    <property type="match status" value="1"/>
</dbReference>
<evidence type="ECO:0000256" key="5">
    <source>
        <dbReference type="ARBA" id="ARBA00023237"/>
    </source>
</evidence>
<dbReference type="InterPro" id="IPR033985">
    <property type="entry name" value="SusD-like_N"/>
</dbReference>
<organism evidence="8 9">
    <name type="scientific">Sphingobacterium cellulitidis</name>
    <dbReference type="NCBI Taxonomy" id="1768011"/>
    <lineage>
        <taxon>Bacteria</taxon>
        <taxon>Pseudomonadati</taxon>
        <taxon>Bacteroidota</taxon>
        <taxon>Sphingobacteriia</taxon>
        <taxon>Sphingobacteriales</taxon>
        <taxon>Sphingobacteriaceae</taxon>
        <taxon>Sphingobacterium</taxon>
    </lineage>
</organism>
<dbReference type="AlphaFoldDB" id="A0A8H9FYH8"/>
<evidence type="ECO:0000256" key="4">
    <source>
        <dbReference type="ARBA" id="ARBA00023136"/>
    </source>
</evidence>
<dbReference type="GO" id="GO:0009279">
    <property type="term" value="C:cell outer membrane"/>
    <property type="evidence" value="ECO:0007669"/>
    <property type="project" value="UniProtKB-SubCell"/>
</dbReference>
<dbReference type="Proteomes" id="UP000614460">
    <property type="component" value="Unassembled WGS sequence"/>
</dbReference>
<feature type="domain" description="SusD-like N-terminal" evidence="7">
    <location>
        <begin position="28"/>
        <end position="200"/>
    </location>
</feature>
<evidence type="ECO:0000313" key="8">
    <source>
        <dbReference type="EMBL" id="GGE19964.1"/>
    </source>
</evidence>
<proteinExistence type="inferred from homology"/>
<dbReference type="RefSeq" id="WP_218823988.1">
    <property type="nucleotide sequence ID" value="NZ_BMKM01000003.1"/>
</dbReference>
<evidence type="ECO:0000256" key="2">
    <source>
        <dbReference type="ARBA" id="ARBA00006275"/>
    </source>
</evidence>
<name>A0A8H9FYH8_9SPHI</name>